<evidence type="ECO:0000313" key="1">
    <source>
        <dbReference type="EMBL" id="RNA27992.1"/>
    </source>
</evidence>
<dbReference type="Proteomes" id="UP000276133">
    <property type="component" value="Unassembled WGS sequence"/>
</dbReference>
<evidence type="ECO:0000313" key="2">
    <source>
        <dbReference type="Proteomes" id="UP000276133"/>
    </source>
</evidence>
<comment type="caution">
    <text evidence="1">The sequence shown here is derived from an EMBL/GenBank/DDBJ whole genome shotgun (WGS) entry which is preliminary data.</text>
</comment>
<name>A0A3M7RWY0_BRAPC</name>
<sequence>MKNTQNSNYIMFQIFNGVCMCEKDRKVPAAELLLYPGMGPFDGGVSKLAEGISEYEDEEALDEEIEVDEVEGTCGVVGS</sequence>
<accession>A0A3M7RWY0</accession>
<keyword evidence="2" id="KW-1185">Reference proteome</keyword>
<dbReference type="EMBL" id="REGN01002453">
    <property type="protein sequence ID" value="RNA27992.1"/>
    <property type="molecule type" value="Genomic_DNA"/>
</dbReference>
<gene>
    <name evidence="1" type="ORF">BpHYR1_031780</name>
</gene>
<organism evidence="1 2">
    <name type="scientific">Brachionus plicatilis</name>
    <name type="common">Marine rotifer</name>
    <name type="synonym">Brachionus muelleri</name>
    <dbReference type="NCBI Taxonomy" id="10195"/>
    <lineage>
        <taxon>Eukaryota</taxon>
        <taxon>Metazoa</taxon>
        <taxon>Spiralia</taxon>
        <taxon>Gnathifera</taxon>
        <taxon>Rotifera</taxon>
        <taxon>Eurotatoria</taxon>
        <taxon>Monogononta</taxon>
        <taxon>Pseudotrocha</taxon>
        <taxon>Ploima</taxon>
        <taxon>Brachionidae</taxon>
        <taxon>Brachionus</taxon>
    </lineage>
</organism>
<reference evidence="1 2" key="1">
    <citation type="journal article" date="2018" name="Sci. Rep.">
        <title>Genomic signatures of local adaptation to the degree of environmental predictability in rotifers.</title>
        <authorList>
            <person name="Franch-Gras L."/>
            <person name="Hahn C."/>
            <person name="Garcia-Roger E.M."/>
            <person name="Carmona M.J."/>
            <person name="Serra M."/>
            <person name="Gomez A."/>
        </authorList>
    </citation>
    <scope>NUCLEOTIDE SEQUENCE [LARGE SCALE GENOMIC DNA]</scope>
    <source>
        <strain evidence="1">HYR1</strain>
    </source>
</reference>
<protein>
    <submittedName>
        <fullName evidence="1">Uncharacterized protein</fullName>
    </submittedName>
</protein>
<dbReference type="AlphaFoldDB" id="A0A3M7RWY0"/>
<proteinExistence type="predicted"/>